<reference evidence="2" key="2">
    <citation type="submission" date="2021-03" db="UniProtKB">
        <authorList>
            <consortium name="EnsemblPlants"/>
        </authorList>
    </citation>
    <scope>IDENTIFICATION</scope>
</reference>
<dbReference type="EnsemblPlants" id="evm.model.03.179">
    <property type="protein sequence ID" value="cds.evm.model.03.179"/>
    <property type="gene ID" value="evm.TU.03.179"/>
</dbReference>
<evidence type="ECO:0000256" key="1">
    <source>
        <dbReference type="SAM" id="MobiDB-lite"/>
    </source>
</evidence>
<reference evidence="2" key="1">
    <citation type="submission" date="2018-11" db="EMBL/GenBank/DDBJ databases">
        <authorList>
            <person name="Grassa J C."/>
        </authorList>
    </citation>
    <scope>NUCLEOTIDE SEQUENCE [LARGE SCALE GENOMIC DNA]</scope>
</reference>
<accession>A0A803P6N3</accession>
<feature type="region of interest" description="Disordered" evidence="1">
    <location>
        <begin position="1"/>
        <end position="40"/>
    </location>
</feature>
<organism evidence="2 3">
    <name type="scientific">Cannabis sativa</name>
    <name type="common">Hemp</name>
    <name type="synonym">Marijuana</name>
    <dbReference type="NCBI Taxonomy" id="3483"/>
    <lineage>
        <taxon>Eukaryota</taxon>
        <taxon>Viridiplantae</taxon>
        <taxon>Streptophyta</taxon>
        <taxon>Embryophyta</taxon>
        <taxon>Tracheophyta</taxon>
        <taxon>Spermatophyta</taxon>
        <taxon>Magnoliopsida</taxon>
        <taxon>eudicotyledons</taxon>
        <taxon>Gunneridae</taxon>
        <taxon>Pentapetalae</taxon>
        <taxon>rosids</taxon>
        <taxon>fabids</taxon>
        <taxon>Rosales</taxon>
        <taxon>Cannabaceae</taxon>
        <taxon>Cannabis</taxon>
    </lineage>
</organism>
<name>A0A803P6N3_CANSA</name>
<dbReference type="Gramene" id="evm.model.03.179">
    <property type="protein sequence ID" value="cds.evm.model.03.179"/>
    <property type="gene ID" value="evm.TU.03.179"/>
</dbReference>
<evidence type="ECO:0000313" key="2">
    <source>
        <dbReference type="EnsemblPlants" id="cds.evm.model.03.179"/>
    </source>
</evidence>
<dbReference type="AlphaFoldDB" id="A0A803P6N3"/>
<dbReference type="EMBL" id="UZAU01000246">
    <property type="status" value="NOT_ANNOTATED_CDS"/>
    <property type="molecule type" value="Genomic_DNA"/>
</dbReference>
<sequence length="92" mass="10229">MEPLDEDGEPSRVGIGHGQEELAPLEALPQRGELDATWESPPSTLTLARFKNLETKRLVGGLPIDQPDKEHLAHAPPENWMAWFGPHVETRS</sequence>
<keyword evidence="3" id="KW-1185">Reference proteome</keyword>
<proteinExistence type="predicted"/>
<dbReference type="Proteomes" id="UP000596661">
    <property type="component" value="Chromosome 3"/>
</dbReference>
<protein>
    <submittedName>
        <fullName evidence="2">Uncharacterized protein</fullName>
    </submittedName>
</protein>
<evidence type="ECO:0000313" key="3">
    <source>
        <dbReference type="Proteomes" id="UP000596661"/>
    </source>
</evidence>